<dbReference type="PATRIC" id="fig|1349767.4.peg.3421"/>
<dbReference type="SUPFAM" id="SSF56601">
    <property type="entry name" value="beta-lactamase/transpeptidase-like"/>
    <property type="match status" value="1"/>
</dbReference>
<dbReference type="RefSeq" id="WP_038487381.1">
    <property type="nucleotide sequence ID" value="NZ_BCTH01000060.1"/>
</dbReference>
<feature type="signal peptide" evidence="3">
    <location>
        <begin position="1"/>
        <end position="19"/>
    </location>
</feature>
<evidence type="ECO:0000313" key="5">
    <source>
        <dbReference type="Proteomes" id="UP000027604"/>
    </source>
</evidence>
<organism evidence="4 5">
    <name type="scientific">Janthinobacterium agaricidamnosum NBRC 102515 = DSM 9628</name>
    <dbReference type="NCBI Taxonomy" id="1349767"/>
    <lineage>
        <taxon>Bacteria</taxon>
        <taxon>Pseudomonadati</taxon>
        <taxon>Pseudomonadota</taxon>
        <taxon>Betaproteobacteria</taxon>
        <taxon>Burkholderiales</taxon>
        <taxon>Oxalobacteraceae</taxon>
        <taxon>Janthinobacterium</taxon>
    </lineage>
</organism>
<dbReference type="PANTHER" id="PTHR30023">
    <property type="entry name" value="D-ALANYL-D-ALANINE CARBOXYPEPTIDASE"/>
    <property type="match status" value="1"/>
</dbReference>
<dbReference type="OrthoDB" id="9802627at2"/>
<dbReference type="PRINTS" id="PR00922">
    <property type="entry name" value="DADACBPTASE3"/>
</dbReference>
<dbReference type="PANTHER" id="PTHR30023:SF0">
    <property type="entry name" value="PENICILLIN-SENSITIVE CARBOXYPEPTIDASE A"/>
    <property type="match status" value="1"/>
</dbReference>
<protein>
    <submittedName>
        <fullName evidence="4">D-alanyl-D-alanine carboxypeptidase/D-alanyl-D-alanine-endopeptidase</fullName>
        <ecNumber evidence="4">3.4.16.4</ecNumber>
    </submittedName>
</protein>
<evidence type="ECO:0000256" key="3">
    <source>
        <dbReference type="SAM" id="SignalP"/>
    </source>
</evidence>
<proteinExistence type="inferred from homology"/>
<feature type="chain" id="PRO_5004798390" evidence="3">
    <location>
        <begin position="20"/>
        <end position="494"/>
    </location>
</feature>
<sequence>MFRPVLFAALLGVVSSVHAQLPEPVSRLLRAAAIPEQAISVVVLRGDTTLLSHGAQQSMQPASTMKMVTTAVGLEQLGPIFRGRTEFRTSADVIDGVLKGDLILHGGADADFNDDALNHMLQNLRKQGIRKIQGDLVLDRQLFQPARPDLGVPPFDETPEWRYNVIPDALLLNTNMLTIDLNSTDGKLTLAMMPELDNVSVTSDMKLINASCATWEDGWRTPETVRGANGKLQVILHGTFPRNCIRSTSINALDRQDYADRLFRSNWKRLGGSFSGIVREAPPTGQPPVATPVGSRLLADHVARALPEVLRDINKNSDNTLARTLFLSLGSLESDGWLGSRPVALAAPEDTVSRARQVVHDWFQRHHIDDQGLIIENGSGLSRTERISAGQMAALMQAASIGPWAPEFLSSLPIVALDGTMRRRLIGTPAAARARIKTGTLKNVSAIAGYVPDANNQQCVVVAIINHDLVGNGNGRAVLDALIEWVAASGVAQQ</sequence>
<reference evidence="4 5" key="1">
    <citation type="journal article" date="2015" name="Genome Announc.">
        <title>Genome Sequence of Mushroom Soft-Rot Pathogen Janthinobacterium agaricidamnosum.</title>
        <authorList>
            <person name="Graupner K."/>
            <person name="Lackner G."/>
            <person name="Hertweck C."/>
        </authorList>
    </citation>
    <scope>NUCLEOTIDE SEQUENCE [LARGE SCALE GENOMIC DNA]</scope>
    <source>
        <strain evidence="5">NBRC 102515 / DSM 9628</strain>
    </source>
</reference>
<keyword evidence="5" id="KW-1185">Reference proteome</keyword>
<dbReference type="HOGENOM" id="CLU_017692_2_1_4"/>
<dbReference type="EC" id="3.4.16.4" evidence="4"/>
<evidence type="ECO:0000256" key="1">
    <source>
        <dbReference type="ARBA" id="ARBA00006096"/>
    </source>
</evidence>
<evidence type="ECO:0000256" key="2">
    <source>
        <dbReference type="ARBA" id="ARBA00022801"/>
    </source>
</evidence>
<dbReference type="KEGG" id="jag:GJA_35"/>
<dbReference type="Gene3D" id="3.50.80.20">
    <property type="entry name" value="D-Ala-D-Ala carboxypeptidase C, peptidase S13"/>
    <property type="match status" value="1"/>
</dbReference>
<accession>W0V044</accession>
<dbReference type="NCBIfam" id="TIGR00666">
    <property type="entry name" value="PBP4"/>
    <property type="match status" value="1"/>
</dbReference>
<dbReference type="STRING" id="1349767.GJA_35"/>
<keyword evidence="2 4" id="KW-0378">Hydrolase</keyword>
<evidence type="ECO:0000313" key="4">
    <source>
        <dbReference type="EMBL" id="CDG80703.1"/>
    </source>
</evidence>
<keyword evidence="3" id="KW-0732">Signal</keyword>
<comment type="similarity">
    <text evidence="1">Belongs to the peptidase S13 family.</text>
</comment>
<dbReference type="GO" id="GO:0009002">
    <property type="term" value="F:serine-type D-Ala-D-Ala carboxypeptidase activity"/>
    <property type="evidence" value="ECO:0007669"/>
    <property type="project" value="UniProtKB-EC"/>
</dbReference>
<dbReference type="GO" id="GO:0000270">
    <property type="term" value="P:peptidoglycan metabolic process"/>
    <property type="evidence" value="ECO:0007669"/>
    <property type="project" value="TreeGrafter"/>
</dbReference>
<keyword evidence="4" id="KW-0121">Carboxypeptidase</keyword>
<dbReference type="GO" id="GO:0006508">
    <property type="term" value="P:proteolysis"/>
    <property type="evidence" value="ECO:0007669"/>
    <property type="project" value="InterPro"/>
</dbReference>
<dbReference type="Pfam" id="PF02113">
    <property type="entry name" value="Peptidase_S13"/>
    <property type="match status" value="1"/>
</dbReference>
<name>W0V044_9BURK</name>
<gene>
    <name evidence="4" type="primary">dacB</name>
    <name evidence="4" type="ORF">GJA_35</name>
</gene>
<keyword evidence="4" id="KW-0645">Protease</keyword>
<dbReference type="AlphaFoldDB" id="W0V044"/>
<dbReference type="Proteomes" id="UP000027604">
    <property type="component" value="Chromosome I"/>
</dbReference>
<dbReference type="InterPro" id="IPR012338">
    <property type="entry name" value="Beta-lactam/transpept-like"/>
</dbReference>
<dbReference type="MEROPS" id="S13.003"/>
<dbReference type="Gene3D" id="3.40.710.10">
    <property type="entry name" value="DD-peptidase/beta-lactamase superfamily"/>
    <property type="match status" value="1"/>
</dbReference>
<dbReference type="InterPro" id="IPR000667">
    <property type="entry name" value="Peptidase_S13"/>
</dbReference>
<dbReference type="eggNOG" id="COG2027">
    <property type="taxonomic scope" value="Bacteria"/>
</dbReference>
<dbReference type="EMBL" id="HG322949">
    <property type="protein sequence ID" value="CDG80703.1"/>
    <property type="molecule type" value="Genomic_DNA"/>
</dbReference>